<gene>
    <name evidence="2" type="ORF">K5P26_05205</name>
</gene>
<accession>A0ABS7MBY9</accession>
<proteinExistence type="predicted"/>
<dbReference type="PANTHER" id="PTHR22901:SF0">
    <property type="entry name" value="SIALATE O-ACETYLESTERASE"/>
    <property type="match status" value="1"/>
</dbReference>
<dbReference type="RefSeq" id="WP_222135980.1">
    <property type="nucleotide sequence ID" value="NZ_JAILXK010000001.1"/>
</dbReference>
<dbReference type="Proteomes" id="UP001166571">
    <property type="component" value="Unassembled WGS sequence"/>
</dbReference>
<sequence>MPFLPARLLVSMATLGTANLAFANEQPELELAPIYTDHMVLQRDRPTPVTGIANPGAEVSVELAGQVAVITHADAAGHWSVALPARSATAGLRLTASSGSETVSLADVEVGDVFLCSAQSNMEFPLRLATDADNAIAGSARDGLRLFKVPRQASTVPLARFARETQ</sequence>
<dbReference type="EMBL" id="JAILXK010000001">
    <property type="protein sequence ID" value="MBY4636536.1"/>
    <property type="molecule type" value="Genomic_DNA"/>
</dbReference>
<reference evidence="2" key="1">
    <citation type="submission" date="2021-08" db="EMBL/GenBank/DDBJ databases">
        <title>Sphingopyxis panaciterrulae sp. nov., isolated from the surface water of the Yellow Sea.</title>
        <authorList>
            <person name="Gao Z."/>
            <person name="Zhang D."/>
            <person name="Zhang A."/>
        </authorList>
    </citation>
    <scope>NUCLEOTIDE SEQUENCE</scope>
    <source>
        <strain evidence="2">XHP0097</strain>
    </source>
</reference>
<comment type="caution">
    <text evidence="2">The sequence shown here is derived from an EMBL/GenBank/DDBJ whole genome shotgun (WGS) entry which is preliminary data.</text>
</comment>
<dbReference type="InterPro" id="IPR013783">
    <property type="entry name" value="Ig-like_fold"/>
</dbReference>
<feature type="chain" id="PRO_5046229841" evidence="1">
    <location>
        <begin position="24"/>
        <end position="166"/>
    </location>
</feature>
<dbReference type="InterPro" id="IPR039329">
    <property type="entry name" value="SIAE"/>
</dbReference>
<name>A0ABS7MBY9_9SPHN</name>
<keyword evidence="1" id="KW-0732">Signal</keyword>
<dbReference type="PANTHER" id="PTHR22901">
    <property type="entry name" value="SIALATE O-ACETYLESTERASE"/>
    <property type="match status" value="1"/>
</dbReference>
<feature type="signal peptide" evidence="1">
    <location>
        <begin position="1"/>
        <end position="23"/>
    </location>
</feature>
<evidence type="ECO:0000256" key="1">
    <source>
        <dbReference type="SAM" id="SignalP"/>
    </source>
</evidence>
<dbReference type="SUPFAM" id="SSF52266">
    <property type="entry name" value="SGNH hydrolase"/>
    <property type="match status" value="1"/>
</dbReference>
<evidence type="ECO:0000313" key="2">
    <source>
        <dbReference type="EMBL" id="MBY4636536.1"/>
    </source>
</evidence>
<protein>
    <submittedName>
        <fullName evidence="2">Uncharacterized protein</fullName>
    </submittedName>
</protein>
<organism evidence="2 3">
    <name type="scientific">Sphingopyxis jiangsuensis</name>
    <dbReference type="NCBI Taxonomy" id="2871171"/>
    <lineage>
        <taxon>Bacteria</taxon>
        <taxon>Pseudomonadati</taxon>
        <taxon>Pseudomonadota</taxon>
        <taxon>Alphaproteobacteria</taxon>
        <taxon>Sphingomonadales</taxon>
        <taxon>Sphingomonadaceae</taxon>
        <taxon>Sphingopyxis</taxon>
    </lineage>
</organism>
<keyword evidence="3" id="KW-1185">Reference proteome</keyword>
<dbReference type="Gene3D" id="2.60.40.10">
    <property type="entry name" value="Immunoglobulins"/>
    <property type="match status" value="1"/>
</dbReference>
<evidence type="ECO:0000313" key="3">
    <source>
        <dbReference type="Proteomes" id="UP001166571"/>
    </source>
</evidence>